<dbReference type="CDD" id="cd22645">
    <property type="entry name" value="BIC1_CID"/>
    <property type="match status" value="1"/>
</dbReference>
<organism evidence="2 3">
    <name type="scientific">Rhodamnia argentea</name>
    <dbReference type="NCBI Taxonomy" id="178133"/>
    <lineage>
        <taxon>Eukaryota</taxon>
        <taxon>Viridiplantae</taxon>
        <taxon>Streptophyta</taxon>
        <taxon>Embryophyta</taxon>
        <taxon>Tracheophyta</taxon>
        <taxon>Spermatophyta</taxon>
        <taxon>Magnoliopsida</taxon>
        <taxon>eudicotyledons</taxon>
        <taxon>Gunneridae</taxon>
        <taxon>Pentapetalae</taxon>
        <taxon>rosids</taxon>
        <taxon>malvids</taxon>
        <taxon>Myrtales</taxon>
        <taxon>Myrtaceae</taxon>
        <taxon>Myrtoideae</taxon>
        <taxon>Myrteae</taxon>
        <taxon>Australasian group</taxon>
        <taxon>Rhodamnia</taxon>
    </lineage>
</organism>
<name>A0ABM3HJM3_9MYRT</name>
<evidence type="ECO:0000256" key="1">
    <source>
        <dbReference type="SAM" id="MobiDB-lite"/>
    </source>
</evidence>
<dbReference type="GeneID" id="115734442"/>
<evidence type="ECO:0000313" key="2">
    <source>
        <dbReference type="Proteomes" id="UP000827889"/>
    </source>
</evidence>
<dbReference type="RefSeq" id="XP_048136799.1">
    <property type="nucleotide sequence ID" value="XM_048280842.1"/>
</dbReference>
<feature type="compositionally biased region" description="Basic and acidic residues" evidence="1">
    <location>
        <begin position="88"/>
        <end position="99"/>
    </location>
</feature>
<accession>A0ABM3HJM3</accession>
<feature type="region of interest" description="Disordered" evidence="1">
    <location>
        <begin position="1"/>
        <end position="116"/>
    </location>
</feature>
<reference evidence="3" key="1">
    <citation type="submission" date="2025-08" db="UniProtKB">
        <authorList>
            <consortium name="RefSeq"/>
        </authorList>
    </citation>
    <scope>IDENTIFICATION</scope>
    <source>
        <tissue evidence="3">Leaf</tissue>
    </source>
</reference>
<dbReference type="Proteomes" id="UP000827889">
    <property type="component" value="Chromosome 6"/>
</dbReference>
<protein>
    <submittedName>
        <fullName evidence="3">Protein BIC2-like</fullName>
    </submittedName>
</protein>
<evidence type="ECO:0000313" key="3">
    <source>
        <dbReference type="RefSeq" id="XP_048136799.1"/>
    </source>
</evidence>
<proteinExistence type="predicted"/>
<dbReference type="InterPro" id="IPR040374">
    <property type="entry name" value="BIC"/>
</dbReference>
<gene>
    <name evidence="3" type="primary">LOC115734442</name>
</gene>
<sequence length="183" mass="20368">MLSLPPALHDCCGPDKKMKNADFSFATREDSKETKTQIGDENDPRRHDPACARPASKTAASAGEPREESPPPSPRLPEHRQPQPPFEHNAHIGEAKDGLARPQPDNACSGRERLKRHRGEVAGRVPIPDLWGQEIFLKDWMDYSAFDAFLAPKGVASAREVLMAEGRRRQATSNQRLKIEGRC</sequence>
<dbReference type="PANTHER" id="PTHR34207:SF17">
    <property type="entry name" value="PROTEIN BIC2"/>
    <property type="match status" value="1"/>
</dbReference>
<dbReference type="PANTHER" id="PTHR34207">
    <property type="entry name" value="PROTEIN BIC1"/>
    <property type="match status" value="1"/>
</dbReference>
<keyword evidence="2" id="KW-1185">Reference proteome</keyword>